<evidence type="ECO:0000313" key="3">
    <source>
        <dbReference type="EMBL" id="SNS77219.1"/>
    </source>
</evidence>
<dbReference type="Proteomes" id="UP000198339">
    <property type="component" value="Unassembled WGS sequence"/>
</dbReference>
<name>A0A239H729_9SPHN</name>
<dbReference type="PIRSF" id="PIRSF018266">
    <property type="entry name" value="FecR"/>
    <property type="match status" value="1"/>
</dbReference>
<evidence type="ECO:0000259" key="1">
    <source>
        <dbReference type="Pfam" id="PF04773"/>
    </source>
</evidence>
<dbReference type="PANTHER" id="PTHR30273:SF2">
    <property type="entry name" value="PROTEIN FECR"/>
    <property type="match status" value="1"/>
</dbReference>
<dbReference type="Gene3D" id="2.60.120.1440">
    <property type="match status" value="1"/>
</dbReference>
<keyword evidence="4" id="KW-1185">Reference proteome</keyword>
<dbReference type="Gene3D" id="3.55.50.30">
    <property type="match status" value="1"/>
</dbReference>
<feature type="domain" description="FecR N-terminal" evidence="2">
    <location>
        <begin position="23"/>
        <end position="61"/>
    </location>
</feature>
<dbReference type="InterPro" id="IPR032623">
    <property type="entry name" value="FecR_N"/>
</dbReference>
<feature type="domain" description="FecR protein" evidence="1">
    <location>
        <begin position="129"/>
        <end position="221"/>
    </location>
</feature>
<dbReference type="EMBL" id="FZPA01000005">
    <property type="protein sequence ID" value="SNS77219.1"/>
    <property type="molecule type" value="Genomic_DNA"/>
</dbReference>
<dbReference type="Pfam" id="PF04773">
    <property type="entry name" value="FecR"/>
    <property type="match status" value="1"/>
</dbReference>
<dbReference type="InterPro" id="IPR012373">
    <property type="entry name" value="Ferrdict_sens_TM"/>
</dbReference>
<accession>A0A239H729</accession>
<organism evidence="3 4">
    <name type="scientific">Sphingopyxis indica</name>
    <dbReference type="NCBI Taxonomy" id="436663"/>
    <lineage>
        <taxon>Bacteria</taxon>
        <taxon>Pseudomonadati</taxon>
        <taxon>Pseudomonadota</taxon>
        <taxon>Alphaproteobacteria</taxon>
        <taxon>Sphingomonadales</taxon>
        <taxon>Sphingomonadaceae</taxon>
        <taxon>Sphingopyxis</taxon>
    </lineage>
</organism>
<evidence type="ECO:0000313" key="4">
    <source>
        <dbReference type="Proteomes" id="UP000198339"/>
    </source>
</evidence>
<gene>
    <name evidence="3" type="ORF">SAMN06295955_10513</name>
</gene>
<dbReference type="InterPro" id="IPR006860">
    <property type="entry name" value="FecR"/>
</dbReference>
<dbReference type="GO" id="GO:0016989">
    <property type="term" value="F:sigma factor antagonist activity"/>
    <property type="evidence" value="ECO:0007669"/>
    <property type="project" value="TreeGrafter"/>
</dbReference>
<proteinExistence type="predicted"/>
<evidence type="ECO:0000259" key="2">
    <source>
        <dbReference type="Pfam" id="PF16220"/>
    </source>
</evidence>
<dbReference type="OrthoDB" id="9798846at2"/>
<dbReference type="Pfam" id="PF16220">
    <property type="entry name" value="DUF4880"/>
    <property type="match status" value="1"/>
</dbReference>
<dbReference type="PANTHER" id="PTHR30273">
    <property type="entry name" value="PERIPLASMIC SIGNAL SENSOR AND SIGMA FACTOR ACTIVATOR FECR-RELATED"/>
    <property type="match status" value="1"/>
</dbReference>
<dbReference type="AlphaFoldDB" id="A0A239H729"/>
<protein>
    <submittedName>
        <fullName evidence="3">FecR family protein</fullName>
    </submittedName>
</protein>
<reference evidence="3 4" key="1">
    <citation type="submission" date="2017-06" db="EMBL/GenBank/DDBJ databases">
        <authorList>
            <person name="Kim H.J."/>
            <person name="Triplett B.A."/>
        </authorList>
    </citation>
    <scope>NUCLEOTIDE SEQUENCE [LARGE SCALE GENOMIC DNA]</scope>
    <source>
        <strain evidence="3 4">DS15</strain>
    </source>
</reference>
<sequence>MGWMIEWNDELMVDEALIREGDAWVLLMTSGAATHADADALRAWRRRSPAHEQAFREAVRLRDAVRAVAAAERAGPEPSVISLSAHRKPRQTGLDRRALLTGAVAASAAGVAVFAGGRMASIWGLEPADFATAKGERRTIALADGVSAELNTMTRMARRPEVGANGVELLDGEVLLAAALPADAAPLVALAADGRAIARQARFVLRCDDADVSVTCLSGEVLVEVGAERHRVGAEQRLSYSGSTIHTLERVDTDVATAWRRGELVFRQEPLRNVIAEVNRYRPGRIVIASAALRERRINGTFFLGQLDEVIEQVRAGLGARVTRLPGDVVVLA</sequence>